<evidence type="ECO:0000256" key="1">
    <source>
        <dbReference type="SAM" id="MobiDB-lite"/>
    </source>
</evidence>
<evidence type="ECO:0000313" key="2">
    <source>
        <dbReference type="EMBL" id="GEY97231.1"/>
    </source>
</evidence>
<name>A0A699I1A4_TANCI</name>
<comment type="caution">
    <text evidence="2">The sequence shown here is derived from an EMBL/GenBank/DDBJ whole genome shotgun (WGS) entry which is preliminary data.</text>
</comment>
<dbReference type="EMBL" id="BKCJ010227762">
    <property type="protein sequence ID" value="GEY97231.1"/>
    <property type="molecule type" value="Genomic_DNA"/>
</dbReference>
<proteinExistence type="predicted"/>
<sequence>MPRVKSGHNTWDSFWLIAFDMVSPSKVEVIKHAIKQVIQEVGPSGDHKTSSSSDDNDDDEKHDRGLLSRLMSQLEKLESEPEELSSPAVSKTEITINGDSTNMNDNEGATNLSELKSRLKPATLYPPNLFRGYAIE</sequence>
<protein>
    <submittedName>
        <fullName evidence="2">Uncharacterized protein</fullName>
    </submittedName>
</protein>
<dbReference type="AlphaFoldDB" id="A0A699I1A4"/>
<organism evidence="2">
    <name type="scientific">Tanacetum cinerariifolium</name>
    <name type="common">Dalmatian daisy</name>
    <name type="synonym">Chrysanthemum cinerariifolium</name>
    <dbReference type="NCBI Taxonomy" id="118510"/>
    <lineage>
        <taxon>Eukaryota</taxon>
        <taxon>Viridiplantae</taxon>
        <taxon>Streptophyta</taxon>
        <taxon>Embryophyta</taxon>
        <taxon>Tracheophyta</taxon>
        <taxon>Spermatophyta</taxon>
        <taxon>Magnoliopsida</taxon>
        <taxon>eudicotyledons</taxon>
        <taxon>Gunneridae</taxon>
        <taxon>Pentapetalae</taxon>
        <taxon>asterids</taxon>
        <taxon>campanulids</taxon>
        <taxon>Asterales</taxon>
        <taxon>Asteraceae</taxon>
        <taxon>Asteroideae</taxon>
        <taxon>Anthemideae</taxon>
        <taxon>Anthemidinae</taxon>
        <taxon>Tanacetum</taxon>
    </lineage>
</organism>
<feature type="region of interest" description="Disordered" evidence="1">
    <location>
        <begin position="39"/>
        <end position="109"/>
    </location>
</feature>
<gene>
    <name evidence="2" type="ORF">Tci_469205</name>
</gene>
<accession>A0A699I1A4</accession>
<feature type="compositionally biased region" description="Polar residues" evidence="1">
    <location>
        <begin position="88"/>
        <end position="109"/>
    </location>
</feature>
<reference evidence="2" key="1">
    <citation type="journal article" date="2019" name="Sci. Rep.">
        <title>Draft genome of Tanacetum cinerariifolium, the natural source of mosquito coil.</title>
        <authorList>
            <person name="Yamashiro T."/>
            <person name="Shiraishi A."/>
            <person name="Satake H."/>
            <person name="Nakayama K."/>
        </authorList>
    </citation>
    <scope>NUCLEOTIDE SEQUENCE</scope>
</reference>